<dbReference type="Proteomes" id="UP000563268">
    <property type="component" value="Unassembled WGS sequence"/>
</dbReference>
<evidence type="ECO:0000313" key="4">
    <source>
        <dbReference type="Proteomes" id="UP000304941"/>
    </source>
</evidence>
<comment type="caution">
    <text evidence="2">The sequence shown here is derived from an EMBL/GenBank/DDBJ whole genome shotgun (WGS) entry which is preliminary data.</text>
</comment>
<evidence type="ECO:0000313" key="6">
    <source>
        <dbReference type="Proteomes" id="UP000590218"/>
    </source>
</evidence>
<dbReference type="Proteomes" id="UP000304941">
    <property type="component" value="Unassembled WGS sequence"/>
</dbReference>
<dbReference type="Pfam" id="PF25656">
    <property type="entry name" value="DUF7945"/>
    <property type="match status" value="1"/>
</dbReference>
<dbReference type="EMBL" id="JACARM010000024">
    <property type="protein sequence ID" value="NWE07723.1"/>
    <property type="molecule type" value="Genomic_DNA"/>
</dbReference>
<accession>A0A5R8QRF1</accession>
<proteinExistence type="predicted"/>
<evidence type="ECO:0000313" key="2">
    <source>
        <dbReference type="EMBL" id="NWE80716.1"/>
    </source>
</evidence>
<protein>
    <submittedName>
        <fullName evidence="2">Uncharacterized protein</fullName>
    </submittedName>
</protein>
<dbReference type="InterPro" id="IPR057705">
    <property type="entry name" value="DUF7945"/>
</dbReference>
<sequence length="131" mass="14867">MKRTELSELELPTMREELLSYMGGLSDANYQYRAWVEHSLPESGYDKLDYTVHFLYDDTGLAKDPYAWIGVVLRNTEEASSMAALVSAIDVVFDKYGVDLSDKDYLEKKEWQLVVDKAKSALEVLLCDGKG</sequence>
<dbReference type="AlphaFoldDB" id="A0A5R8QRF1"/>
<reference evidence="5 6" key="2">
    <citation type="submission" date="2020-04" db="EMBL/GenBank/DDBJ databases">
        <title>Molecular characterization of pseudomonads from Agaricus bisporus reveal novel blotch 2 pathogens in Western Europe.</title>
        <authorList>
            <person name="Taparia T."/>
            <person name="Krijger M."/>
            <person name="Haynes E."/>
            <person name="Elpinstone J.G."/>
            <person name="Noble R."/>
            <person name="Van Der Wolf J."/>
        </authorList>
    </citation>
    <scope>NUCLEOTIDE SEQUENCE [LARGE SCALE GENOMIC DNA]</scope>
    <source>
        <strain evidence="2 6">K6002</strain>
        <strain evidence="1 5">K7002</strain>
    </source>
</reference>
<keyword evidence="4" id="KW-1185">Reference proteome</keyword>
<evidence type="ECO:0000313" key="5">
    <source>
        <dbReference type="Proteomes" id="UP000563268"/>
    </source>
</evidence>
<evidence type="ECO:0000313" key="3">
    <source>
        <dbReference type="EMBL" id="TLG88054.1"/>
    </source>
</evidence>
<dbReference type="EMBL" id="VBVZ01000637">
    <property type="protein sequence ID" value="TLG88054.1"/>
    <property type="molecule type" value="Genomic_DNA"/>
</dbReference>
<evidence type="ECO:0000313" key="1">
    <source>
        <dbReference type="EMBL" id="NWE07723.1"/>
    </source>
</evidence>
<dbReference type="EMBL" id="JACARL010000012">
    <property type="protein sequence ID" value="NWE80716.1"/>
    <property type="molecule type" value="Genomic_DNA"/>
</dbReference>
<name>A0A5R8QRF1_9PSED</name>
<dbReference type="RefSeq" id="WP_100219310.1">
    <property type="nucleotide sequence ID" value="NZ_JACARL010000012.1"/>
</dbReference>
<dbReference type="Proteomes" id="UP000590218">
    <property type="component" value="Unassembled WGS sequence"/>
</dbReference>
<dbReference type="NCBIfam" id="NF047838">
    <property type="entry name" value="SCO4402_fam"/>
    <property type="match status" value="1"/>
</dbReference>
<gene>
    <name evidence="3" type="ORF">FEM54_28010</name>
    <name evidence="1" type="ORF">HX788_11560</name>
    <name evidence="2" type="ORF">HX795_01225</name>
</gene>
<organism evidence="2 6">
    <name type="scientific">Pseudomonas edaphica</name>
    <dbReference type="NCBI Taxonomy" id="2006980"/>
    <lineage>
        <taxon>Bacteria</taxon>
        <taxon>Pseudomonadati</taxon>
        <taxon>Pseudomonadota</taxon>
        <taxon>Gammaproteobacteria</taxon>
        <taxon>Pseudomonadales</taxon>
        <taxon>Pseudomonadaceae</taxon>
        <taxon>Pseudomonas</taxon>
    </lineage>
</organism>
<reference evidence="3 4" key="1">
    <citation type="submission" date="2019-05" db="EMBL/GenBank/DDBJ databases">
        <title>Pseudomonas edaphica sp. nov., isolated from rhizospheric soil of Cistus ladanifer L. in Spain.</title>
        <authorList>
            <person name="Peix A."/>
        </authorList>
    </citation>
    <scope>NUCLEOTIDE SEQUENCE [LARGE SCALE GENOMIC DNA]</scope>
    <source>
        <strain evidence="3 4">RD25</strain>
    </source>
</reference>